<evidence type="ECO:0000256" key="5">
    <source>
        <dbReference type="ARBA" id="ARBA00023136"/>
    </source>
</evidence>
<evidence type="ECO:0000256" key="1">
    <source>
        <dbReference type="ARBA" id="ARBA00022475"/>
    </source>
</evidence>
<evidence type="ECO:0000256" key="6">
    <source>
        <dbReference type="SAM" id="Phobius"/>
    </source>
</evidence>
<dbReference type="EMBL" id="AP021874">
    <property type="protein sequence ID" value="BBO66539.1"/>
    <property type="molecule type" value="Genomic_DNA"/>
</dbReference>
<dbReference type="NCBIfam" id="TIGR04409">
    <property type="entry name" value="LptC_YrbK"/>
    <property type="match status" value="1"/>
</dbReference>
<accession>A0A5K7YFK2</accession>
<dbReference type="Pfam" id="PF06835">
    <property type="entry name" value="LptC"/>
    <property type="match status" value="1"/>
</dbReference>
<feature type="transmembrane region" description="Helical" evidence="6">
    <location>
        <begin position="12"/>
        <end position="29"/>
    </location>
</feature>
<evidence type="ECO:0000313" key="7">
    <source>
        <dbReference type="EMBL" id="BBO66539.1"/>
    </source>
</evidence>
<dbReference type="GO" id="GO:0030288">
    <property type="term" value="C:outer membrane-bounded periplasmic space"/>
    <property type="evidence" value="ECO:0007669"/>
    <property type="project" value="TreeGrafter"/>
</dbReference>
<evidence type="ECO:0000256" key="3">
    <source>
        <dbReference type="ARBA" id="ARBA00022692"/>
    </source>
</evidence>
<dbReference type="GO" id="GO:0017089">
    <property type="term" value="F:glycolipid transfer activity"/>
    <property type="evidence" value="ECO:0007669"/>
    <property type="project" value="TreeGrafter"/>
</dbReference>
<dbReference type="Proteomes" id="UP000427906">
    <property type="component" value="Chromosome"/>
</dbReference>
<dbReference type="RefSeq" id="WP_155314892.1">
    <property type="nucleotide sequence ID" value="NZ_AP021874.1"/>
</dbReference>
<dbReference type="GO" id="GO:0015221">
    <property type="term" value="F:lipopolysaccharide transmembrane transporter activity"/>
    <property type="evidence" value="ECO:0007669"/>
    <property type="project" value="InterPro"/>
</dbReference>
<evidence type="ECO:0000256" key="2">
    <source>
        <dbReference type="ARBA" id="ARBA00022519"/>
    </source>
</evidence>
<dbReference type="PANTHER" id="PTHR37481:SF1">
    <property type="entry name" value="LIPOPOLYSACCHARIDE EXPORT SYSTEM PROTEIN LPTC"/>
    <property type="match status" value="1"/>
</dbReference>
<keyword evidence="1" id="KW-1003">Cell membrane</keyword>
<dbReference type="InterPro" id="IPR026265">
    <property type="entry name" value="LptC"/>
</dbReference>
<evidence type="ECO:0000313" key="8">
    <source>
        <dbReference type="Proteomes" id="UP000427906"/>
    </source>
</evidence>
<sequence length="189" mass="21377">MRHRRLIKRALLSIVVLTLVAVAIVFIGYRRITRNPDLLLDRVKKEADMQLSKIHQTAMKNGIREWRLDAESATLVEKEKTMLLAGPDVEFFMEDGDNVHLTADRGTIHTDSSRIQVTGAVSASTSRYRFRSQTLDYDPESRDLRSETPVTLSGESFTLRADTMVMNLDTSVTRFEGGVEGTISEDLQF</sequence>
<proteinExistence type="predicted"/>
<dbReference type="Gene3D" id="2.60.450.10">
    <property type="entry name" value="Lipopolysaccharide (LPS) transport protein A like domain"/>
    <property type="match status" value="1"/>
</dbReference>
<dbReference type="InterPro" id="IPR052363">
    <property type="entry name" value="LPS_export_LptC"/>
</dbReference>
<keyword evidence="3 6" id="KW-0812">Transmembrane</keyword>
<keyword evidence="8" id="KW-1185">Reference proteome</keyword>
<keyword evidence="2" id="KW-0997">Cell inner membrane</keyword>
<gene>
    <name evidence="7" type="ORF">DSCA_04690</name>
</gene>
<evidence type="ECO:0008006" key="9">
    <source>
        <dbReference type="Google" id="ProtNLM"/>
    </source>
</evidence>
<dbReference type="AlphaFoldDB" id="A0A5K7YFK2"/>
<dbReference type="GO" id="GO:0005886">
    <property type="term" value="C:plasma membrane"/>
    <property type="evidence" value="ECO:0007669"/>
    <property type="project" value="InterPro"/>
</dbReference>
<evidence type="ECO:0000256" key="4">
    <source>
        <dbReference type="ARBA" id="ARBA00022989"/>
    </source>
</evidence>
<dbReference type="PANTHER" id="PTHR37481">
    <property type="entry name" value="LIPOPOLYSACCHARIDE EXPORT SYSTEM PROTEIN LPTC"/>
    <property type="match status" value="1"/>
</dbReference>
<dbReference type="InterPro" id="IPR010664">
    <property type="entry name" value="LipoPS_assembly_LptC-rel"/>
</dbReference>
<keyword evidence="4 6" id="KW-1133">Transmembrane helix</keyword>
<dbReference type="OrthoDB" id="5422221at2"/>
<name>A0A5K7YFK2_9BACT</name>
<keyword evidence="5 6" id="KW-0472">Membrane</keyword>
<organism evidence="7 8">
    <name type="scientific">Desulfosarcina alkanivorans</name>
    <dbReference type="NCBI Taxonomy" id="571177"/>
    <lineage>
        <taxon>Bacteria</taxon>
        <taxon>Pseudomonadati</taxon>
        <taxon>Thermodesulfobacteriota</taxon>
        <taxon>Desulfobacteria</taxon>
        <taxon>Desulfobacterales</taxon>
        <taxon>Desulfosarcinaceae</taxon>
        <taxon>Desulfosarcina</taxon>
    </lineage>
</organism>
<reference evidence="7 8" key="1">
    <citation type="submission" date="2019-11" db="EMBL/GenBank/DDBJ databases">
        <title>Comparative genomics of hydrocarbon-degrading Desulfosarcina strains.</title>
        <authorList>
            <person name="Watanabe M."/>
            <person name="Kojima H."/>
            <person name="Fukui M."/>
        </authorList>
    </citation>
    <scope>NUCLEOTIDE SEQUENCE [LARGE SCALE GENOMIC DNA]</scope>
    <source>
        <strain evidence="7 8">PL12</strain>
    </source>
</reference>
<dbReference type="KEGG" id="dalk:DSCA_04690"/>
<protein>
    <recommendedName>
        <fullName evidence="9">LPS export ABC transporter periplasmic protein LptC</fullName>
    </recommendedName>
</protein>